<dbReference type="SUPFAM" id="SSF53901">
    <property type="entry name" value="Thiolase-like"/>
    <property type="match status" value="1"/>
</dbReference>
<dbReference type="InterPro" id="IPR016039">
    <property type="entry name" value="Thiolase-like"/>
</dbReference>
<evidence type="ECO:0000259" key="1">
    <source>
        <dbReference type="Pfam" id="PF00109"/>
    </source>
</evidence>
<dbReference type="Pfam" id="PF00109">
    <property type="entry name" value="ketoacyl-synt"/>
    <property type="match status" value="1"/>
</dbReference>
<sequence length="272" mass="29513">MYEMWVEGYGAVTPLGSGAALLLKREELAASPAGLPQLDPSDPHMKPVRKWSSSAQYAYLAVREAISGGKASQPEQAACVVGTNYSNLEAIVSLDRDARQYGVNHANPGIFPETVLNAIGGHLAEKFELRGVNVTLSDGDATGWKLMRYAIDLLQDGRAGEVMVCMVNRFPPEPFRNGGLPCSFRRESVSALRLSCRGSSQGIRLRVDEQAAVNAGHDRQEAIPPWSLPLALVHAALLVDQGVRPYVELVMREQEMLVFGLDKPAMREGADA</sequence>
<keyword evidence="3" id="KW-1185">Reference proteome</keyword>
<dbReference type="RefSeq" id="WP_213414257.1">
    <property type="nucleotide sequence ID" value="NZ_BOVK01000094.1"/>
</dbReference>
<evidence type="ECO:0000313" key="3">
    <source>
        <dbReference type="Proteomes" id="UP000677918"/>
    </source>
</evidence>
<comment type="caution">
    <text evidence="2">The sequence shown here is derived from an EMBL/GenBank/DDBJ whole genome shotgun (WGS) entry which is preliminary data.</text>
</comment>
<reference evidence="2" key="1">
    <citation type="submission" date="2021-04" db="EMBL/GenBank/DDBJ databases">
        <title>Draft genome sequence of Xylanibacillus composti strain K13.</title>
        <authorList>
            <person name="Uke A."/>
            <person name="Chhe C."/>
            <person name="Baramee S."/>
            <person name="Kosugi A."/>
        </authorList>
    </citation>
    <scope>NUCLEOTIDE SEQUENCE</scope>
    <source>
        <strain evidence="2">K13</strain>
    </source>
</reference>
<gene>
    <name evidence="2" type="ORF">XYCOK13_42880</name>
</gene>
<accession>A0A8J4M425</accession>
<proteinExistence type="predicted"/>
<evidence type="ECO:0000313" key="2">
    <source>
        <dbReference type="EMBL" id="GIQ71464.1"/>
    </source>
</evidence>
<organism evidence="2 3">
    <name type="scientific">Xylanibacillus composti</name>
    <dbReference type="NCBI Taxonomy" id="1572762"/>
    <lineage>
        <taxon>Bacteria</taxon>
        <taxon>Bacillati</taxon>
        <taxon>Bacillota</taxon>
        <taxon>Bacilli</taxon>
        <taxon>Bacillales</taxon>
        <taxon>Paenibacillaceae</taxon>
        <taxon>Xylanibacillus</taxon>
    </lineage>
</organism>
<name>A0A8J4M425_9BACL</name>
<dbReference type="InterPro" id="IPR014030">
    <property type="entry name" value="Ketoacyl_synth_N"/>
</dbReference>
<dbReference type="AlphaFoldDB" id="A0A8J4M425"/>
<dbReference type="Proteomes" id="UP000677918">
    <property type="component" value="Unassembled WGS sequence"/>
</dbReference>
<dbReference type="GO" id="GO:0016746">
    <property type="term" value="F:acyltransferase activity"/>
    <property type="evidence" value="ECO:0007669"/>
    <property type="project" value="InterPro"/>
</dbReference>
<feature type="domain" description="Beta-ketoacyl synthase-like N-terminal" evidence="1">
    <location>
        <begin position="49"/>
        <end position="168"/>
    </location>
</feature>
<protein>
    <recommendedName>
        <fullName evidence="1">Beta-ketoacyl synthase-like N-terminal domain-containing protein</fullName>
    </recommendedName>
</protein>
<dbReference type="EMBL" id="BOVK01000094">
    <property type="protein sequence ID" value="GIQ71464.1"/>
    <property type="molecule type" value="Genomic_DNA"/>
</dbReference>
<dbReference type="Gene3D" id="3.40.47.10">
    <property type="match status" value="1"/>
</dbReference>